<accession>A0AAE1BB55</accession>
<gene>
    <name evidence="3" type="ORF">RRG08_018623</name>
</gene>
<dbReference type="Proteomes" id="UP001283361">
    <property type="component" value="Unassembled WGS sequence"/>
</dbReference>
<keyword evidence="2" id="KW-0812">Transmembrane</keyword>
<proteinExistence type="predicted"/>
<organism evidence="3 4">
    <name type="scientific">Elysia crispata</name>
    <name type="common">lettuce slug</name>
    <dbReference type="NCBI Taxonomy" id="231223"/>
    <lineage>
        <taxon>Eukaryota</taxon>
        <taxon>Metazoa</taxon>
        <taxon>Spiralia</taxon>
        <taxon>Lophotrochozoa</taxon>
        <taxon>Mollusca</taxon>
        <taxon>Gastropoda</taxon>
        <taxon>Heterobranchia</taxon>
        <taxon>Euthyneura</taxon>
        <taxon>Panpulmonata</taxon>
        <taxon>Sacoglossa</taxon>
        <taxon>Placobranchoidea</taxon>
        <taxon>Plakobranchidae</taxon>
        <taxon>Elysia</taxon>
    </lineage>
</organism>
<evidence type="ECO:0000256" key="1">
    <source>
        <dbReference type="SAM" id="MobiDB-lite"/>
    </source>
</evidence>
<comment type="caution">
    <text evidence="3">The sequence shown here is derived from an EMBL/GenBank/DDBJ whole genome shotgun (WGS) entry which is preliminary data.</text>
</comment>
<protein>
    <submittedName>
        <fullName evidence="3">Uncharacterized protein</fullName>
    </submittedName>
</protein>
<feature type="transmembrane region" description="Helical" evidence="2">
    <location>
        <begin position="94"/>
        <end position="112"/>
    </location>
</feature>
<dbReference type="EMBL" id="JAWDGP010000261">
    <property type="protein sequence ID" value="KAK3802176.1"/>
    <property type="molecule type" value="Genomic_DNA"/>
</dbReference>
<evidence type="ECO:0000256" key="2">
    <source>
        <dbReference type="SAM" id="Phobius"/>
    </source>
</evidence>
<evidence type="ECO:0000313" key="4">
    <source>
        <dbReference type="Proteomes" id="UP001283361"/>
    </source>
</evidence>
<feature type="region of interest" description="Disordered" evidence="1">
    <location>
        <begin position="30"/>
        <end position="51"/>
    </location>
</feature>
<keyword evidence="2" id="KW-1133">Transmembrane helix</keyword>
<dbReference type="AlphaFoldDB" id="A0AAE1BB55"/>
<reference evidence="3" key="1">
    <citation type="journal article" date="2023" name="G3 (Bethesda)">
        <title>A reference genome for the long-term kleptoplast-retaining sea slug Elysia crispata morphotype clarki.</title>
        <authorList>
            <person name="Eastman K.E."/>
            <person name="Pendleton A.L."/>
            <person name="Shaikh M.A."/>
            <person name="Suttiyut T."/>
            <person name="Ogas R."/>
            <person name="Tomko P."/>
            <person name="Gavelis G."/>
            <person name="Widhalm J.R."/>
            <person name="Wisecaver J.H."/>
        </authorList>
    </citation>
    <scope>NUCLEOTIDE SEQUENCE</scope>
    <source>
        <strain evidence="3">ECLA1</strain>
    </source>
</reference>
<evidence type="ECO:0000313" key="3">
    <source>
        <dbReference type="EMBL" id="KAK3802176.1"/>
    </source>
</evidence>
<sequence length="113" mass="12683">MSQKRLVITLSLRARPPHAELQPRRVIADRITRQRSRGPNTRRGGLYRSGSQLSVDETHAGYRDANDENACEKLAVVYRSVTLSFNHRVNTVRSIVHVVLLLVLTTVLTPSAP</sequence>
<keyword evidence="2" id="KW-0472">Membrane</keyword>
<keyword evidence="4" id="KW-1185">Reference proteome</keyword>
<name>A0AAE1BB55_9GAST</name>